<dbReference type="KEGG" id="fmr:Fuma_01398"/>
<sequence length="181" mass="19733">MPNDVESVRHTLMGRVFLAQLILIAAITILIGAATVWNIGAFWFAFAGGILGGSIALIKRIECGNASQLDRVFRSWYGLLMPLLYGGVMAIIAYGFFMAQILSGEGGGGLLTTNLFPSFTDLEGERVTAMAFRNMRPKTLQDLGKLLIWCFLAGYSERFIVNILGRMEQVSTPAGSTEDDN</sequence>
<organism evidence="2 3">
    <name type="scientific">Fuerstiella marisgermanici</name>
    <dbReference type="NCBI Taxonomy" id="1891926"/>
    <lineage>
        <taxon>Bacteria</taxon>
        <taxon>Pseudomonadati</taxon>
        <taxon>Planctomycetota</taxon>
        <taxon>Planctomycetia</taxon>
        <taxon>Planctomycetales</taxon>
        <taxon>Planctomycetaceae</taxon>
        <taxon>Fuerstiella</taxon>
    </lineage>
</organism>
<keyword evidence="1" id="KW-0472">Membrane</keyword>
<evidence type="ECO:0000313" key="2">
    <source>
        <dbReference type="EMBL" id="APZ91804.1"/>
    </source>
</evidence>
<feature type="transmembrane region" description="Helical" evidence="1">
    <location>
        <begin position="79"/>
        <end position="102"/>
    </location>
</feature>
<keyword evidence="3" id="KW-1185">Reference proteome</keyword>
<dbReference type="EMBL" id="CP017641">
    <property type="protein sequence ID" value="APZ91804.1"/>
    <property type="molecule type" value="Genomic_DNA"/>
</dbReference>
<evidence type="ECO:0000313" key="3">
    <source>
        <dbReference type="Proteomes" id="UP000187735"/>
    </source>
</evidence>
<accession>A0A1P8WCP1</accession>
<dbReference type="AlphaFoldDB" id="A0A1P8WCP1"/>
<feature type="transmembrane region" description="Helical" evidence="1">
    <location>
        <begin position="12"/>
        <end position="34"/>
    </location>
</feature>
<proteinExistence type="predicted"/>
<gene>
    <name evidence="2" type="ORF">Fuma_01398</name>
</gene>
<dbReference type="RefSeq" id="WP_145944022.1">
    <property type="nucleotide sequence ID" value="NZ_CP017641.1"/>
</dbReference>
<name>A0A1P8WCP1_9PLAN</name>
<keyword evidence="1" id="KW-1133">Transmembrane helix</keyword>
<protein>
    <submittedName>
        <fullName evidence="2">Uncharacterized protein</fullName>
    </submittedName>
</protein>
<feature type="transmembrane region" description="Helical" evidence="1">
    <location>
        <begin position="40"/>
        <end position="58"/>
    </location>
</feature>
<evidence type="ECO:0000256" key="1">
    <source>
        <dbReference type="SAM" id="Phobius"/>
    </source>
</evidence>
<reference evidence="2 3" key="1">
    <citation type="journal article" date="2016" name="Front. Microbiol.">
        <title>Fuerstia marisgermanicae gen. nov., sp. nov., an Unusual Member of the Phylum Planctomycetes from the German Wadden Sea.</title>
        <authorList>
            <person name="Kohn T."/>
            <person name="Heuer A."/>
            <person name="Jogler M."/>
            <person name="Vollmers J."/>
            <person name="Boedeker C."/>
            <person name="Bunk B."/>
            <person name="Rast P."/>
            <person name="Borchert D."/>
            <person name="Glockner I."/>
            <person name="Freese H.M."/>
            <person name="Klenk H.P."/>
            <person name="Overmann J."/>
            <person name="Kaster A.K."/>
            <person name="Rohde M."/>
            <person name="Wiegand S."/>
            <person name="Jogler C."/>
        </authorList>
    </citation>
    <scope>NUCLEOTIDE SEQUENCE [LARGE SCALE GENOMIC DNA]</scope>
    <source>
        <strain evidence="2 3">NH11</strain>
    </source>
</reference>
<dbReference type="OrthoDB" id="7594417at2"/>
<keyword evidence="1" id="KW-0812">Transmembrane</keyword>
<dbReference type="Proteomes" id="UP000187735">
    <property type="component" value="Chromosome"/>
</dbReference>